<keyword evidence="2" id="KW-1185">Reference proteome</keyword>
<comment type="caution">
    <text evidence="1">The sequence shown here is derived from an EMBL/GenBank/DDBJ whole genome shotgun (WGS) entry which is preliminary data.</text>
</comment>
<dbReference type="AlphaFoldDB" id="A0A4Y2F257"/>
<name>A0A4Y2F257_ARAVE</name>
<dbReference type="Proteomes" id="UP000499080">
    <property type="component" value="Unassembled WGS sequence"/>
</dbReference>
<reference evidence="1 2" key="1">
    <citation type="journal article" date="2019" name="Sci. Rep.">
        <title>Orb-weaving spider Araneus ventricosus genome elucidates the spidroin gene catalogue.</title>
        <authorList>
            <person name="Kono N."/>
            <person name="Nakamura H."/>
            <person name="Ohtoshi R."/>
            <person name="Moran D.A.P."/>
            <person name="Shinohara A."/>
            <person name="Yoshida Y."/>
            <person name="Fujiwara M."/>
            <person name="Mori M."/>
            <person name="Tomita M."/>
            <person name="Arakawa K."/>
        </authorList>
    </citation>
    <scope>NUCLEOTIDE SEQUENCE [LARGE SCALE GENOMIC DNA]</scope>
</reference>
<protein>
    <submittedName>
        <fullName evidence="1">Uncharacterized protein</fullName>
    </submittedName>
</protein>
<gene>
    <name evidence="1" type="ORF">AVEN_244510_1</name>
</gene>
<evidence type="ECO:0000313" key="1">
    <source>
        <dbReference type="EMBL" id="GBM35622.1"/>
    </source>
</evidence>
<organism evidence="1 2">
    <name type="scientific">Araneus ventricosus</name>
    <name type="common">Orbweaver spider</name>
    <name type="synonym">Epeira ventricosa</name>
    <dbReference type="NCBI Taxonomy" id="182803"/>
    <lineage>
        <taxon>Eukaryota</taxon>
        <taxon>Metazoa</taxon>
        <taxon>Ecdysozoa</taxon>
        <taxon>Arthropoda</taxon>
        <taxon>Chelicerata</taxon>
        <taxon>Arachnida</taxon>
        <taxon>Araneae</taxon>
        <taxon>Araneomorphae</taxon>
        <taxon>Entelegynae</taxon>
        <taxon>Araneoidea</taxon>
        <taxon>Araneidae</taxon>
        <taxon>Araneus</taxon>
    </lineage>
</organism>
<dbReference type="EMBL" id="BGPR01000789">
    <property type="protein sequence ID" value="GBM35622.1"/>
    <property type="molecule type" value="Genomic_DNA"/>
</dbReference>
<proteinExistence type="predicted"/>
<sequence length="188" mass="21459">MVGERCVIAALSSPCEGTFEAVVMEYRQKNWGGGKNAEKRELIYIKLIWSAYNYMSSCSAELHKQTRERIPSRSEPFVNNAGSIYCPSPNSVPLLLYFITSTPHPDRTFLLAFELSNEPRILMGLDSKIYFSRSVAIGGATKWDVSSPDPFLVEYIGFLERFHLLMKIEMPDVRYPSSGKKEEMKCYF</sequence>
<evidence type="ECO:0000313" key="2">
    <source>
        <dbReference type="Proteomes" id="UP000499080"/>
    </source>
</evidence>
<accession>A0A4Y2F257</accession>